<evidence type="ECO:0000313" key="3">
    <source>
        <dbReference type="Proteomes" id="UP001287356"/>
    </source>
</evidence>
<name>A0AAE0N7E6_9PEZI</name>
<gene>
    <name evidence="2" type="ORF">B0T24DRAFT_249173</name>
</gene>
<organism evidence="2 3">
    <name type="scientific">Lasiosphaeria ovina</name>
    <dbReference type="NCBI Taxonomy" id="92902"/>
    <lineage>
        <taxon>Eukaryota</taxon>
        <taxon>Fungi</taxon>
        <taxon>Dikarya</taxon>
        <taxon>Ascomycota</taxon>
        <taxon>Pezizomycotina</taxon>
        <taxon>Sordariomycetes</taxon>
        <taxon>Sordariomycetidae</taxon>
        <taxon>Sordariales</taxon>
        <taxon>Lasiosphaeriaceae</taxon>
        <taxon>Lasiosphaeria</taxon>
    </lineage>
</organism>
<protein>
    <submittedName>
        <fullName evidence="2">Uncharacterized protein</fullName>
    </submittedName>
</protein>
<dbReference type="AlphaFoldDB" id="A0AAE0N7E6"/>
<proteinExistence type="predicted"/>
<comment type="caution">
    <text evidence="2">The sequence shown here is derived from an EMBL/GenBank/DDBJ whole genome shotgun (WGS) entry which is preliminary data.</text>
</comment>
<feature type="signal peptide" evidence="1">
    <location>
        <begin position="1"/>
        <end position="19"/>
    </location>
</feature>
<feature type="chain" id="PRO_5041951137" evidence="1">
    <location>
        <begin position="20"/>
        <end position="228"/>
    </location>
</feature>
<evidence type="ECO:0000256" key="1">
    <source>
        <dbReference type="SAM" id="SignalP"/>
    </source>
</evidence>
<reference evidence="2" key="2">
    <citation type="submission" date="2023-06" db="EMBL/GenBank/DDBJ databases">
        <authorList>
            <consortium name="Lawrence Berkeley National Laboratory"/>
            <person name="Haridas S."/>
            <person name="Hensen N."/>
            <person name="Bonometti L."/>
            <person name="Westerberg I."/>
            <person name="Brannstrom I.O."/>
            <person name="Guillou S."/>
            <person name="Cros-Aarteil S."/>
            <person name="Calhoun S."/>
            <person name="Kuo A."/>
            <person name="Mondo S."/>
            <person name="Pangilinan J."/>
            <person name="Riley R."/>
            <person name="Labutti K."/>
            <person name="Andreopoulos B."/>
            <person name="Lipzen A."/>
            <person name="Chen C."/>
            <person name="Yanf M."/>
            <person name="Daum C."/>
            <person name="Ng V."/>
            <person name="Clum A."/>
            <person name="Steindorff A."/>
            <person name="Ohm R."/>
            <person name="Martin F."/>
            <person name="Silar P."/>
            <person name="Natvig D."/>
            <person name="Lalanne C."/>
            <person name="Gautier V."/>
            <person name="Ament-Velasquez S.L."/>
            <person name="Kruys A."/>
            <person name="Hutchinson M.I."/>
            <person name="Powell A.J."/>
            <person name="Barry K."/>
            <person name="Miller A.N."/>
            <person name="Grigoriev I.V."/>
            <person name="Debuchy R."/>
            <person name="Gladieux P."/>
            <person name="Thoren M.H."/>
            <person name="Johannesson H."/>
        </authorList>
    </citation>
    <scope>NUCLEOTIDE SEQUENCE</scope>
    <source>
        <strain evidence="2">CBS 958.72</strain>
    </source>
</reference>
<dbReference type="Proteomes" id="UP001287356">
    <property type="component" value="Unassembled WGS sequence"/>
</dbReference>
<sequence>MLSTTALLLPVLGAVRVSGLLERARVQAATSTLTASVFFPDWSYRPVLVSASIYSAGASETVYVLTCSTDMFWGDRPDPCTNFGPMVTVNPSLVHIRVRSEIDYITITGPGVYLPDRVEIRSGDISCDITSNTAKCRGDIFTGSTSYGWDENRMYRTVVTQSTSIEAYSVDAADVAATLMPVTVTAGLWKLPAPTQASTWTAGANVPRITQQALLAGAAAVLGGAVMF</sequence>
<keyword evidence="1" id="KW-0732">Signal</keyword>
<dbReference type="EMBL" id="JAULSN010000004">
    <property type="protein sequence ID" value="KAK3373020.1"/>
    <property type="molecule type" value="Genomic_DNA"/>
</dbReference>
<evidence type="ECO:0000313" key="2">
    <source>
        <dbReference type="EMBL" id="KAK3373020.1"/>
    </source>
</evidence>
<accession>A0AAE0N7E6</accession>
<keyword evidence="3" id="KW-1185">Reference proteome</keyword>
<reference evidence="2" key="1">
    <citation type="journal article" date="2023" name="Mol. Phylogenet. Evol.">
        <title>Genome-scale phylogeny and comparative genomics of the fungal order Sordariales.</title>
        <authorList>
            <person name="Hensen N."/>
            <person name="Bonometti L."/>
            <person name="Westerberg I."/>
            <person name="Brannstrom I.O."/>
            <person name="Guillou S."/>
            <person name="Cros-Aarteil S."/>
            <person name="Calhoun S."/>
            <person name="Haridas S."/>
            <person name="Kuo A."/>
            <person name="Mondo S."/>
            <person name="Pangilinan J."/>
            <person name="Riley R."/>
            <person name="LaButti K."/>
            <person name="Andreopoulos B."/>
            <person name="Lipzen A."/>
            <person name="Chen C."/>
            <person name="Yan M."/>
            <person name="Daum C."/>
            <person name="Ng V."/>
            <person name="Clum A."/>
            <person name="Steindorff A."/>
            <person name="Ohm R.A."/>
            <person name="Martin F."/>
            <person name="Silar P."/>
            <person name="Natvig D.O."/>
            <person name="Lalanne C."/>
            <person name="Gautier V."/>
            <person name="Ament-Velasquez S.L."/>
            <person name="Kruys A."/>
            <person name="Hutchinson M.I."/>
            <person name="Powell A.J."/>
            <person name="Barry K."/>
            <person name="Miller A.N."/>
            <person name="Grigoriev I.V."/>
            <person name="Debuchy R."/>
            <person name="Gladieux P."/>
            <person name="Hiltunen Thoren M."/>
            <person name="Johannesson H."/>
        </authorList>
    </citation>
    <scope>NUCLEOTIDE SEQUENCE</scope>
    <source>
        <strain evidence="2">CBS 958.72</strain>
    </source>
</reference>